<evidence type="ECO:0000256" key="5">
    <source>
        <dbReference type="ARBA" id="ARBA00022723"/>
    </source>
</evidence>
<dbReference type="GO" id="GO:0008235">
    <property type="term" value="F:metalloexopeptidase activity"/>
    <property type="evidence" value="ECO:0007669"/>
    <property type="project" value="InterPro"/>
</dbReference>
<evidence type="ECO:0000259" key="12">
    <source>
        <dbReference type="Pfam" id="PF04389"/>
    </source>
</evidence>
<sequence length="371" mass="39961">MRYAYYFAALAVASALPVDVEVNEKLYTIELAPGETKQVTEAEKWQLKAEGKDFFDITDWVEFNPTALNKRQAVAYPTTLTQGASVRALNARLSASTAQSNLQSFTEFNNRYYRATTGKQASDWLLAKVRSYVPANANGVTVNAFTHSFVQNSIIARIPGRGTKTIVVGAHLDSVNGNSPTSGRSPGADDNGSGSVTILEAFRTLLSNATIASGASPNTIEFHWYAGEEGGLLGSQAIFNSYSSSGRNIAAMLNQDMTGYTGAYKAAGLTPRFGIITDNVNAALTAFTKRVITAYSTVGFRDSRCGYACSDHASATRAGFPSALVFESEMDYDNPYIHTAQDTIEKVDFAHVIEHAKVVVGFVVELAFAVL</sequence>
<evidence type="ECO:0000256" key="10">
    <source>
        <dbReference type="ARBA" id="ARBA00043962"/>
    </source>
</evidence>
<evidence type="ECO:0000256" key="6">
    <source>
        <dbReference type="ARBA" id="ARBA00022729"/>
    </source>
</evidence>
<dbReference type="Gene3D" id="3.40.630.10">
    <property type="entry name" value="Zn peptidases"/>
    <property type="match status" value="1"/>
</dbReference>
<evidence type="ECO:0000313" key="14">
    <source>
        <dbReference type="Proteomes" id="UP000700596"/>
    </source>
</evidence>
<dbReference type="GO" id="GO:0006508">
    <property type="term" value="P:proteolysis"/>
    <property type="evidence" value="ECO:0007669"/>
    <property type="project" value="UniProtKB-KW"/>
</dbReference>
<keyword evidence="5 11" id="KW-0479">Metal-binding</keyword>
<name>A0A9P9DLX3_9PLEO</name>
<evidence type="ECO:0000256" key="1">
    <source>
        <dbReference type="ARBA" id="ARBA00001947"/>
    </source>
</evidence>
<dbReference type="GO" id="GO:0046872">
    <property type="term" value="F:metal ion binding"/>
    <property type="evidence" value="ECO:0007669"/>
    <property type="project" value="UniProtKB-KW"/>
</dbReference>
<dbReference type="OrthoDB" id="2214at2759"/>
<dbReference type="PANTHER" id="PTHR12147:SF56">
    <property type="entry name" value="AMINOPEPTIDASE YDR415C-RELATED"/>
    <property type="match status" value="1"/>
</dbReference>
<comment type="subunit">
    <text evidence="2">Monomer.</text>
</comment>
<dbReference type="Pfam" id="PF04389">
    <property type="entry name" value="Peptidase_M28"/>
    <property type="match status" value="1"/>
</dbReference>
<comment type="caution">
    <text evidence="13">The sequence shown here is derived from an EMBL/GenBank/DDBJ whole genome shotgun (WGS) entry which is preliminary data.</text>
</comment>
<keyword evidence="8 11" id="KW-0862">Zinc</keyword>
<dbReference type="AlphaFoldDB" id="A0A9P9DLX3"/>
<dbReference type="FunFam" id="3.40.630.10:FF:000042">
    <property type="entry name" value="Peptide hydrolase"/>
    <property type="match status" value="1"/>
</dbReference>
<dbReference type="SUPFAM" id="SSF53187">
    <property type="entry name" value="Zn-dependent exopeptidases"/>
    <property type="match status" value="1"/>
</dbReference>
<keyword evidence="6" id="KW-0732">Signal</keyword>
<evidence type="ECO:0000256" key="7">
    <source>
        <dbReference type="ARBA" id="ARBA00022801"/>
    </source>
</evidence>
<dbReference type="CDD" id="cd03879">
    <property type="entry name" value="M28_AAP"/>
    <property type="match status" value="1"/>
</dbReference>
<dbReference type="EC" id="3.4.-.-" evidence="11"/>
<evidence type="ECO:0000313" key="13">
    <source>
        <dbReference type="EMBL" id="KAH7121304.1"/>
    </source>
</evidence>
<dbReference type="GO" id="GO:0004177">
    <property type="term" value="F:aminopeptidase activity"/>
    <property type="evidence" value="ECO:0007669"/>
    <property type="project" value="UniProtKB-KW"/>
</dbReference>
<keyword evidence="9" id="KW-1015">Disulfide bond</keyword>
<evidence type="ECO:0000256" key="4">
    <source>
        <dbReference type="ARBA" id="ARBA00022670"/>
    </source>
</evidence>
<dbReference type="InterPro" id="IPR045175">
    <property type="entry name" value="M28_fam"/>
</dbReference>
<keyword evidence="3" id="KW-0031">Aminopeptidase</keyword>
<proteinExistence type="inferred from homology"/>
<evidence type="ECO:0000256" key="9">
    <source>
        <dbReference type="ARBA" id="ARBA00023157"/>
    </source>
</evidence>
<dbReference type="PANTHER" id="PTHR12147">
    <property type="entry name" value="METALLOPEPTIDASE M28 FAMILY MEMBER"/>
    <property type="match status" value="1"/>
</dbReference>
<comment type="cofactor">
    <cofactor evidence="1">
        <name>Zn(2+)</name>
        <dbReference type="ChEBI" id="CHEBI:29105"/>
    </cofactor>
</comment>
<dbReference type="EMBL" id="JAGMWT010000010">
    <property type="protein sequence ID" value="KAH7121304.1"/>
    <property type="molecule type" value="Genomic_DNA"/>
</dbReference>
<accession>A0A9P9DLX3</accession>
<evidence type="ECO:0000256" key="2">
    <source>
        <dbReference type="ARBA" id="ARBA00011245"/>
    </source>
</evidence>
<comment type="similarity">
    <text evidence="10">Belongs to the peptidase M28 family. M28E subfamily.</text>
</comment>
<evidence type="ECO:0000256" key="3">
    <source>
        <dbReference type="ARBA" id="ARBA00022438"/>
    </source>
</evidence>
<dbReference type="Proteomes" id="UP000700596">
    <property type="component" value="Unassembled WGS sequence"/>
</dbReference>
<protein>
    <recommendedName>
        <fullName evidence="11">Peptide hydrolase</fullName>
        <ecNumber evidence="11">3.4.-.-</ecNumber>
    </recommendedName>
</protein>
<keyword evidence="7 11" id="KW-0378">Hydrolase</keyword>
<evidence type="ECO:0000256" key="11">
    <source>
        <dbReference type="RuleBase" id="RU361240"/>
    </source>
</evidence>
<keyword evidence="14" id="KW-1185">Reference proteome</keyword>
<feature type="domain" description="Peptidase M28" evidence="12">
    <location>
        <begin position="154"/>
        <end position="362"/>
    </location>
</feature>
<evidence type="ECO:0000256" key="8">
    <source>
        <dbReference type="ARBA" id="ARBA00022833"/>
    </source>
</evidence>
<organism evidence="13 14">
    <name type="scientific">Dendryphion nanum</name>
    <dbReference type="NCBI Taxonomy" id="256645"/>
    <lineage>
        <taxon>Eukaryota</taxon>
        <taxon>Fungi</taxon>
        <taxon>Dikarya</taxon>
        <taxon>Ascomycota</taxon>
        <taxon>Pezizomycotina</taxon>
        <taxon>Dothideomycetes</taxon>
        <taxon>Pleosporomycetidae</taxon>
        <taxon>Pleosporales</taxon>
        <taxon>Torulaceae</taxon>
        <taxon>Dendryphion</taxon>
    </lineage>
</organism>
<gene>
    <name evidence="13" type="ORF">B0J11DRAFT_491380</name>
</gene>
<dbReference type="InterPro" id="IPR007484">
    <property type="entry name" value="Peptidase_M28"/>
</dbReference>
<keyword evidence="4 11" id="KW-0645">Protease</keyword>
<reference evidence="13" key="1">
    <citation type="journal article" date="2021" name="Nat. Commun.">
        <title>Genetic determinants of endophytism in the Arabidopsis root mycobiome.</title>
        <authorList>
            <person name="Mesny F."/>
            <person name="Miyauchi S."/>
            <person name="Thiergart T."/>
            <person name="Pickel B."/>
            <person name="Atanasova L."/>
            <person name="Karlsson M."/>
            <person name="Huettel B."/>
            <person name="Barry K.W."/>
            <person name="Haridas S."/>
            <person name="Chen C."/>
            <person name="Bauer D."/>
            <person name="Andreopoulos W."/>
            <person name="Pangilinan J."/>
            <person name="LaButti K."/>
            <person name="Riley R."/>
            <person name="Lipzen A."/>
            <person name="Clum A."/>
            <person name="Drula E."/>
            <person name="Henrissat B."/>
            <person name="Kohler A."/>
            <person name="Grigoriev I.V."/>
            <person name="Martin F.M."/>
            <person name="Hacquard S."/>
        </authorList>
    </citation>
    <scope>NUCLEOTIDE SEQUENCE</scope>
    <source>
        <strain evidence="13">MPI-CAGE-CH-0243</strain>
    </source>
</reference>